<name>A0A5C6BPX2_9PLAN</name>
<evidence type="ECO:0000313" key="2">
    <source>
        <dbReference type="Proteomes" id="UP000320735"/>
    </source>
</evidence>
<dbReference type="EMBL" id="SJPP01000001">
    <property type="protein sequence ID" value="TWU13742.1"/>
    <property type="molecule type" value="Genomic_DNA"/>
</dbReference>
<accession>A0A5C6BPX2</accession>
<reference evidence="1 2" key="1">
    <citation type="submission" date="2019-02" db="EMBL/GenBank/DDBJ databases">
        <title>Deep-cultivation of Planctomycetes and their phenomic and genomic characterization uncovers novel biology.</title>
        <authorList>
            <person name="Wiegand S."/>
            <person name="Jogler M."/>
            <person name="Boedeker C."/>
            <person name="Pinto D."/>
            <person name="Vollmers J."/>
            <person name="Rivas-Marin E."/>
            <person name="Kohn T."/>
            <person name="Peeters S.H."/>
            <person name="Heuer A."/>
            <person name="Rast P."/>
            <person name="Oberbeckmann S."/>
            <person name="Bunk B."/>
            <person name="Jeske O."/>
            <person name="Meyerdierks A."/>
            <person name="Storesund J.E."/>
            <person name="Kallscheuer N."/>
            <person name="Luecker S."/>
            <person name="Lage O.M."/>
            <person name="Pohl T."/>
            <person name="Merkel B.J."/>
            <person name="Hornburger P."/>
            <person name="Mueller R.-W."/>
            <person name="Bruemmer F."/>
            <person name="Labrenz M."/>
            <person name="Spormann A.M."/>
            <person name="Op Den Camp H."/>
            <person name="Overmann J."/>
            <person name="Amann R."/>
            <person name="Jetten M.S.M."/>
            <person name="Mascher T."/>
            <person name="Medema M.H."/>
            <person name="Devos D.P."/>
            <person name="Kaster A.-K."/>
            <person name="Ovreas L."/>
            <person name="Rohde M."/>
            <person name="Galperin M.Y."/>
            <person name="Jogler C."/>
        </authorList>
    </citation>
    <scope>NUCLEOTIDE SEQUENCE [LARGE SCALE GENOMIC DNA]</scope>
    <source>
        <strain evidence="1 2">CA54</strain>
    </source>
</reference>
<protein>
    <submittedName>
        <fullName evidence="1">Uncharacterized protein</fullName>
    </submittedName>
</protein>
<proteinExistence type="predicted"/>
<dbReference type="AlphaFoldDB" id="A0A5C6BPX2"/>
<dbReference type="RefSeq" id="WP_146371027.1">
    <property type="nucleotide sequence ID" value="NZ_SJPP01000001.1"/>
</dbReference>
<evidence type="ECO:0000313" key="1">
    <source>
        <dbReference type="EMBL" id="TWU13742.1"/>
    </source>
</evidence>
<dbReference type="Proteomes" id="UP000320735">
    <property type="component" value="Unassembled WGS sequence"/>
</dbReference>
<sequence length="173" mass="19485">MKRAIPLLAAILILSAGPLYAIYSVKDSGDWPKDWPQELEPLRKQARTLEGPMLPQLHYAIPFSTREEFEAAWPHILKVKTEGAPIVLRRGPSFWLDGKGDAGVCIHTPPANAVQKNKRAVVPKNAKLHRAWWRADTIYIELIVDGKIVDLNRIPLPAETPIVDERFGEERGK</sequence>
<comment type="caution">
    <text evidence="1">The sequence shown here is derived from an EMBL/GenBank/DDBJ whole genome shotgun (WGS) entry which is preliminary data.</text>
</comment>
<organism evidence="1 2">
    <name type="scientific">Symmachiella macrocystis</name>
    <dbReference type="NCBI Taxonomy" id="2527985"/>
    <lineage>
        <taxon>Bacteria</taxon>
        <taxon>Pseudomonadati</taxon>
        <taxon>Planctomycetota</taxon>
        <taxon>Planctomycetia</taxon>
        <taxon>Planctomycetales</taxon>
        <taxon>Planctomycetaceae</taxon>
        <taxon>Symmachiella</taxon>
    </lineage>
</organism>
<gene>
    <name evidence="1" type="ORF">CA54_25770</name>
</gene>
<dbReference type="OrthoDB" id="285166at2"/>
<keyword evidence="2" id="KW-1185">Reference proteome</keyword>